<name>A0ABR8ZJ68_9LACO</name>
<organism evidence="2 3">
    <name type="scientific">Limosilactobacillus urinaemulieris</name>
    <dbReference type="NCBI Taxonomy" id="2742600"/>
    <lineage>
        <taxon>Bacteria</taxon>
        <taxon>Bacillati</taxon>
        <taxon>Bacillota</taxon>
        <taxon>Bacilli</taxon>
        <taxon>Lactobacillales</taxon>
        <taxon>Lactobacillaceae</taxon>
        <taxon>Limosilactobacillus</taxon>
    </lineage>
</organism>
<proteinExistence type="predicted"/>
<evidence type="ECO:0000256" key="1">
    <source>
        <dbReference type="SAM" id="Phobius"/>
    </source>
</evidence>
<dbReference type="EMBL" id="JABUXR010000005">
    <property type="protein sequence ID" value="MBD8085337.1"/>
    <property type="molecule type" value="Genomic_DNA"/>
</dbReference>
<accession>A0ABR8ZJ68</accession>
<keyword evidence="1" id="KW-1133">Transmembrane helix</keyword>
<reference evidence="2 3" key="1">
    <citation type="submission" date="2020-06" db="EMBL/GenBank/DDBJ databases">
        <title>Limosilactobacillus sp. nov.</title>
        <authorList>
            <person name="Ksiezarek M."/>
            <person name="Goncalves Ribeiro T."/>
            <person name="Rocha J."/>
            <person name="Grosso F."/>
            <person name="Peixe L."/>
        </authorList>
    </citation>
    <scope>NUCLEOTIDE SEQUENCE [LARGE SCALE GENOMIC DNA]</scope>
    <source>
        <strain evidence="3">c9Ua_26_M</strain>
    </source>
</reference>
<evidence type="ECO:0000313" key="2">
    <source>
        <dbReference type="EMBL" id="MBD8085337.1"/>
    </source>
</evidence>
<keyword evidence="1" id="KW-0472">Membrane</keyword>
<keyword evidence="1" id="KW-0812">Transmembrane</keyword>
<dbReference type="Proteomes" id="UP000645007">
    <property type="component" value="Unassembled WGS sequence"/>
</dbReference>
<keyword evidence="3" id="KW-1185">Reference proteome</keyword>
<protein>
    <submittedName>
        <fullName evidence="2">Uncharacterized protein</fullName>
    </submittedName>
</protein>
<sequence>MNKNKIIKRFEILLIILTFLGNFSTVIYDGIIDSHQTSNNSQKVLFQTHHYYNLDARLRNLGYALLIVSLTEAGQLILENKK</sequence>
<gene>
    <name evidence="2" type="ORF">HUK45_03560</name>
</gene>
<feature type="transmembrane region" description="Helical" evidence="1">
    <location>
        <begin position="12"/>
        <end position="31"/>
    </location>
</feature>
<dbReference type="RefSeq" id="WP_191911123.1">
    <property type="nucleotide sequence ID" value="NZ_JABUXR010000005.1"/>
</dbReference>
<evidence type="ECO:0000313" key="3">
    <source>
        <dbReference type="Proteomes" id="UP000645007"/>
    </source>
</evidence>
<comment type="caution">
    <text evidence="2">The sequence shown here is derived from an EMBL/GenBank/DDBJ whole genome shotgun (WGS) entry which is preliminary data.</text>
</comment>